<dbReference type="PANTHER" id="PTHR37214:SF2">
    <property type="entry name" value="CYTOMEGALOVIRUS UL139 PROTEIN"/>
    <property type="match status" value="1"/>
</dbReference>
<organism evidence="1 2">
    <name type="scientific">Deinandra increscens subsp. villosa</name>
    <dbReference type="NCBI Taxonomy" id="3103831"/>
    <lineage>
        <taxon>Eukaryota</taxon>
        <taxon>Viridiplantae</taxon>
        <taxon>Streptophyta</taxon>
        <taxon>Embryophyta</taxon>
        <taxon>Tracheophyta</taxon>
        <taxon>Spermatophyta</taxon>
        <taxon>Magnoliopsida</taxon>
        <taxon>eudicotyledons</taxon>
        <taxon>Gunneridae</taxon>
        <taxon>Pentapetalae</taxon>
        <taxon>asterids</taxon>
        <taxon>campanulids</taxon>
        <taxon>Asterales</taxon>
        <taxon>Asteraceae</taxon>
        <taxon>Asteroideae</taxon>
        <taxon>Heliantheae alliance</taxon>
        <taxon>Madieae</taxon>
        <taxon>Madiinae</taxon>
        <taxon>Deinandra</taxon>
    </lineage>
</organism>
<comment type="caution">
    <text evidence="1">The sequence shown here is derived from an EMBL/GenBank/DDBJ whole genome shotgun (WGS) entry which is preliminary data.</text>
</comment>
<evidence type="ECO:0000313" key="1">
    <source>
        <dbReference type="EMBL" id="KAK9048424.1"/>
    </source>
</evidence>
<name>A0AAP0C2P3_9ASTR</name>
<dbReference type="InterPro" id="IPR021042">
    <property type="entry name" value="Herpes_UL139_cytomegalovirus"/>
</dbReference>
<dbReference type="PANTHER" id="PTHR37214">
    <property type="entry name" value="CYTOMEGALOVIRUS UL139 PROTEIN"/>
    <property type="match status" value="1"/>
</dbReference>
<gene>
    <name evidence="1" type="ORF">SSX86_032613</name>
</gene>
<protein>
    <submittedName>
        <fullName evidence="1">Uncharacterized protein</fullName>
    </submittedName>
</protein>
<evidence type="ECO:0000313" key="2">
    <source>
        <dbReference type="Proteomes" id="UP001408789"/>
    </source>
</evidence>
<sequence length="88" mass="9564">DLGADLEDVGPGAGGGEWTGGVGDFAFSYGKEAFFTASLQAEKELELNKSQTLPSKLSGIRYIEQRCLKLEHRVALQQYIISSIKSQL</sequence>
<accession>A0AAP0C2P3</accession>
<dbReference type="Proteomes" id="UP001408789">
    <property type="component" value="Unassembled WGS sequence"/>
</dbReference>
<dbReference type="AlphaFoldDB" id="A0AAP0C2P3"/>
<keyword evidence="2" id="KW-1185">Reference proteome</keyword>
<feature type="non-terminal residue" evidence="1">
    <location>
        <position position="1"/>
    </location>
</feature>
<dbReference type="Pfam" id="PF12507">
    <property type="entry name" value="HCMV_UL139"/>
    <property type="match status" value="1"/>
</dbReference>
<proteinExistence type="predicted"/>
<dbReference type="EMBL" id="JBCNJP010012415">
    <property type="protein sequence ID" value="KAK9048424.1"/>
    <property type="molecule type" value="Genomic_DNA"/>
</dbReference>
<reference evidence="1 2" key="1">
    <citation type="submission" date="2024-04" db="EMBL/GenBank/DDBJ databases">
        <title>The reference genome of an endangered Asteraceae, Deinandra increscens subsp. villosa, native to the Central Coast of California.</title>
        <authorList>
            <person name="Guilliams M."/>
            <person name="Hasenstab-Lehman K."/>
            <person name="Meyer R."/>
            <person name="Mcevoy S."/>
        </authorList>
    </citation>
    <scope>NUCLEOTIDE SEQUENCE [LARGE SCALE GENOMIC DNA]</scope>
    <source>
        <tissue evidence="1">Leaf</tissue>
    </source>
</reference>